<feature type="domain" description="VWFA" evidence="1">
    <location>
        <begin position="445"/>
        <end position="621"/>
    </location>
</feature>
<dbReference type="PANTHER" id="PTHR10338:SF119">
    <property type="entry name" value="INTER-ALPHA-TRYPSIN INHIBITOR HEAVY CHAIN H4"/>
    <property type="match status" value="1"/>
</dbReference>
<evidence type="ECO:0000313" key="3">
    <source>
        <dbReference type="Proteomes" id="UP001576780"/>
    </source>
</evidence>
<proteinExistence type="predicted"/>
<evidence type="ECO:0000259" key="1">
    <source>
        <dbReference type="PROSITE" id="PS50234"/>
    </source>
</evidence>
<sequence>MKILKNYTVDKLIIHWYGNSEILPGDSERMRSHNVVIFVYTKPDAWLSEGYMKTKTRNKHKHSHLKHLTATLGILFLTACASGNSETQPQGLEVKFLVGSALKDFCTQAAQQFNQTNPKLDNGKEFYLSCAAKGSGDVVTTMNNLAQQLKTGSLKPDAPEFPTLISVDGEIYQAQLIAAINSIFSGQKYIPEITDSPLLATSPMVFIAPTDVAAGLKKQPDLYKVLVTAKNYRELDPNSPQLPIYFVQTAPTRSNSGLQTLVAQFVSVSGKRPEQLTIADVQNYQTQIQNIQSKVTRYGVSTDSLATDMVKNGPFWASVGSVYESSVIKANSNLQPNQTRYEAIYPQATFTSNMRAILPTAPWVSADEKAAAEKVIEYLRSPQTQKIATELGLRPGVPGVELGAKFTPQFGVNPNAKYDSLRPPKPEVVAAMLKSWQEFAKKPSQVVIVVDSSGSMSGNKLPAVQTTLRNYIQNLGPKEQITLIDFDSEIRQPVSADGTPQGRDRGIQFISSLQAEGGTSLYDAALYARNWLVQNPRKDAINAVVILTDGEDSGSKINLEQLRQELQKSGFNTDQRIAFFTVGYGKEGEFNPKVLQEIAQLNSGYYRRGDPDTISSLMSDLQVEF</sequence>
<accession>A0ABV4WPB7</accession>
<evidence type="ECO:0000313" key="2">
    <source>
        <dbReference type="EMBL" id="MFB2836566.1"/>
    </source>
</evidence>
<reference evidence="2 3" key="1">
    <citation type="submission" date="2024-09" db="EMBL/GenBank/DDBJ databases">
        <title>Floridaenema gen nov. (Aerosakkonemataceae, Aerosakkonematales ord. nov., Cyanobacteria) from benthic tropical and subtropical fresh waters, with the description of four new species.</title>
        <authorList>
            <person name="Moretto J.A."/>
            <person name="Berthold D.E."/>
            <person name="Lefler F.W."/>
            <person name="Huang I.-S."/>
            <person name="Laughinghouse H. IV."/>
        </authorList>
    </citation>
    <scope>NUCLEOTIDE SEQUENCE [LARGE SCALE GENOMIC DNA]</scope>
    <source>
        <strain evidence="2 3">BLCC-F167</strain>
    </source>
</reference>
<gene>
    <name evidence="2" type="ORF">ACE1CA_18695</name>
</gene>
<keyword evidence="3" id="KW-1185">Reference proteome</keyword>
<dbReference type="SUPFAM" id="SSF53850">
    <property type="entry name" value="Periplasmic binding protein-like II"/>
    <property type="match status" value="1"/>
</dbReference>
<dbReference type="RefSeq" id="WP_413278943.1">
    <property type="nucleotide sequence ID" value="NZ_JBHFNT010000160.1"/>
</dbReference>
<dbReference type="Pfam" id="PF13416">
    <property type="entry name" value="SBP_bac_8"/>
    <property type="match status" value="1"/>
</dbReference>
<comment type="caution">
    <text evidence="2">The sequence shown here is derived from an EMBL/GenBank/DDBJ whole genome shotgun (WGS) entry which is preliminary data.</text>
</comment>
<dbReference type="InterPro" id="IPR006059">
    <property type="entry name" value="SBP"/>
</dbReference>
<dbReference type="Pfam" id="PF13768">
    <property type="entry name" value="VWA_3"/>
    <property type="match status" value="1"/>
</dbReference>
<dbReference type="InterPro" id="IPR002035">
    <property type="entry name" value="VWF_A"/>
</dbReference>
<dbReference type="InterPro" id="IPR050934">
    <property type="entry name" value="ITIH"/>
</dbReference>
<dbReference type="EMBL" id="JBHFNT010000160">
    <property type="protein sequence ID" value="MFB2836566.1"/>
    <property type="molecule type" value="Genomic_DNA"/>
</dbReference>
<dbReference type="InterPro" id="IPR036465">
    <property type="entry name" value="vWFA_dom_sf"/>
</dbReference>
<dbReference type="SUPFAM" id="SSF53300">
    <property type="entry name" value="vWA-like"/>
    <property type="match status" value="1"/>
</dbReference>
<dbReference type="PROSITE" id="PS50234">
    <property type="entry name" value="VWFA"/>
    <property type="match status" value="1"/>
</dbReference>
<dbReference type="Proteomes" id="UP001576780">
    <property type="component" value="Unassembled WGS sequence"/>
</dbReference>
<dbReference type="PANTHER" id="PTHR10338">
    <property type="entry name" value="INTER-ALPHA-TRYPSIN INHIBITOR HEAVY CHAIN FAMILY MEMBER"/>
    <property type="match status" value="1"/>
</dbReference>
<dbReference type="CDD" id="cd00198">
    <property type="entry name" value="vWFA"/>
    <property type="match status" value="1"/>
</dbReference>
<protein>
    <submittedName>
        <fullName evidence="2">Extracellular solute-binding protein</fullName>
    </submittedName>
</protein>
<name>A0ABV4WPB7_9CYAN</name>
<dbReference type="SMART" id="SM00327">
    <property type="entry name" value="VWA"/>
    <property type="match status" value="1"/>
</dbReference>
<dbReference type="Gene3D" id="3.40.50.410">
    <property type="entry name" value="von Willebrand factor, type A domain"/>
    <property type="match status" value="1"/>
</dbReference>
<organism evidence="2 3">
    <name type="scientific">Floridaenema evergladense BLCC-F167</name>
    <dbReference type="NCBI Taxonomy" id="3153639"/>
    <lineage>
        <taxon>Bacteria</taxon>
        <taxon>Bacillati</taxon>
        <taxon>Cyanobacteriota</taxon>
        <taxon>Cyanophyceae</taxon>
        <taxon>Oscillatoriophycideae</taxon>
        <taxon>Aerosakkonematales</taxon>
        <taxon>Aerosakkonemataceae</taxon>
        <taxon>Floridanema</taxon>
        <taxon>Floridanema evergladense</taxon>
    </lineage>
</organism>